<dbReference type="Proteomes" id="UP000294498">
    <property type="component" value="Unassembled WGS sequence"/>
</dbReference>
<proteinExistence type="predicted"/>
<dbReference type="GO" id="GO:0006508">
    <property type="term" value="P:proteolysis"/>
    <property type="evidence" value="ECO:0007669"/>
    <property type="project" value="UniProtKB-KW"/>
</dbReference>
<dbReference type="GO" id="GO:0004185">
    <property type="term" value="F:serine-type carboxypeptidase activity"/>
    <property type="evidence" value="ECO:0007669"/>
    <property type="project" value="InterPro"/>
</dbReference>
<keyword evidence="8" id="KW-1185">Reference proteome</keyword>
<dbReference type="RefSeq" id="WP_133991893.1">
    <property type="nucleotide sequence ID" value="NZ_SODV01000001.1"/>
</dbReference>
<name>A0A4R8DSJ3_9BACT</name>
<evidence type="ECO:0000256" key="1">
    <source>
        <dbReference type="ARBA" id="ARBA00022645"/>
    </source>
</evidence>
<keyword evidence="5" id="KW-0325">Glycoprotein</keyword>
<accession>A0A4R8DSJ3</accession>
<keyword evidence="4" id="KW-0378">Hydrolase</keyword>
<dbReference type="PANTHER" id="PTHR11802:SF3">
    <property type="entry name" value="RETINOID-INDUCIBLE SERINE CARBOXYPEPTIDASE"/>
    <property type="match status" value="1"/>
</dbReference>
<dbReference type="Gene3D" id="3.40.50.1820">
    <property type="entry name" value="alpha/beta hydrolase"/>
    <property type="match status" value="1"/>
</dbReference>
<dbReference type="OrthoDB" id="9770107at2"/>
<evidence type="ECO:0000313" key="7">
    <source>
        <dbReference type="EMBL" id="TDX00357.1"/>
    </source>
</evidence>
<dbReference type="AlphaFoldDB" id="A0A4R8DSJ3"/>
<feature type="signal peptide" evidence="6">
    <location>
        <begin position="1"/>
        <end position="24"/>
    </location>
</feature>
<organism evidence="7 8">
    <name type="scientific">Dinghuibacter silviterrae</name>
    <dbReference type="NCBI Taxonomy" id="1539049"/>
    <lineage>
        <taxon>Bacteria</taxon>
        <taxon>Pseudomonadati</taxon>
        <taxon>Bacteroidota</taxon>
        <taxon>Chitinophagia</taxon>
        <taxon>Chitinophagales</taxon>
        <taxon>Chitinophagaceae</taxon>
        <taxon>Dinghuibacter</taxon>
    </lineage>
</organism>
<feature type="chain" id="PRO_5020755602" evidence="6">
    <location>
        <begin position="25"/>
        <end position="511"/>
    </location>
</feature>
<keyword evidence="1 7" id="KW-0121">Carboxypeptidase</keyword>
<evidence type="ECO:0000256" key="6">
    <source>
        <dbReference type="SAM" id="SignalP"/>
    </source>
</evidence>
<dbReference type="Pfam" id="PF00450">
    <property type="entry name" value="Peptidase_S10"/>
    <property type="match status" value="1"/>
</dbReference>
<dbReference type="InterPro" id="IPR001563">
    <property type="entry name" value="Peptidase_S10"/>
</dbReference>
<evidence type="ECO:0000313" key="8">
    <source>
        <dbReference type="Proteomes" id="UP000294498"/>
    </source>
</evidence>
<dbReference type="PANTHER" id="PTHR11802">
    <property type="entry name" value="SERINE PROTEASE FAMILY S10 SERINE CARBOXYPEPTIDASE"/>
    <property type="match status" value="1"/>
</dbReference>
<evidence type="ECO:0000256" key="2">
    <source>
        <dbReference type="ARBA" id="ARBA00022670"/>
    </source>
</evidence>
<comment type="caution">
    <text evidence="7">The sequence shown here is derived from an EMBL/GenBank/DDBJ whole genome shotgun (WGS) entry which is preliminary data.</text>
</comment>
<evidence type="ECO:0000256" key="5">
    <source>
        <dbReference type="ARBA" id="ARBA00023180"/>
    </source>
</evidence>
<sequence length="511" mass="57139">MRTRTFLTGALTSLLCAALNPAFAQRGDQPVHDTTGTDRRDTAVARPVVTHHQITVEGKTIDYTATTGYMLMHDETGEKPLAKIFYVAYTAEGAPRAKRPVTFVFNGGPGSASIWLHMGSFSPVRVKFANDKGDAPAPPYEYEDNPYTWLGFTDLVFIDPVSTGYSRPAKGVQAGDFHGYSEDLASVGDFIRLYVTQNQRWGSPKFIAGESYGTTRAAGLSGYLMSRYGMNMNGITLISSVLNFQLIDFSHGNEMPYIFFLPTYAATARYHHKLSPELESLSPEELTQKAEAFAGGPYASFLMEGDNASAGETDRMVDSLHYYTGLSATYIRQTRERVNAFRFFKEVLRDEGKTVGRYDSRFTGEDMDDAGERSTYDASDNNLTGLFVATFNNYVRKDLGFKSDLPYESTANVRPWDYKPAENEYLDVSETLRAAMTQNPHLHVDVVCGYYDLATPVYNAEYMVSHMGLRPDVRKNIILTYYEAGHMVYVSKDTDAKLLKDEKAFYESALK</sequence>
<dbReference type="EMBL" id="SODV01000001">
    <property type="protein sequence ID" value="TDX00357.1"/>
    <property type="molecule type" value="Genomic_DNA"/>
</dbReference>
<keyword evidence="3 6" id="KW-0732">Signal</keyword>
<gene>
    <name evidence="7" type="ORF">EDB95_1379</name>
</gene>
<dbReference type="InterPro" id="IPR029058">
    <property type="entry name" value="AB_hydrolase_fold"/>
</dbReference>
<dbReference type="SUPFAM" id="SSF53474">
    <property type="entry name" value="alpha/beta-Hydrolases"/>
    <property type="match status" value="1"/>
</dbReference>
<evidence type="ECO:0000256" key="3">
    <source>
        <dbReference type="ARBA" id="ARBA00022729"/>
    </source>
</evidence>
<protein>
    <submittedName>
        <fullName evidence="7">Carboxypeptidase C (Cathepsin A)</fullName>
    </submittedName>
</protein>
<keyword evidence="2" id="KW-0645">Protease</keyword>
<reference evidence="7 8" key="1">
    <citation type="submission" date="2019-03" db="EMBL/GenBank/DDBJ databases">
        <title>Genomic Encyclopedia of Type Strains, Phase IV (KMG-IV): sequencing the most valuable type-strain genomes for metagenomic binning, comparative biology and taxonomic classification.</title>
        <authorList>
            <person name="Goeker M."/>
        </authorList>
    </citation>
    <scope>NUCLEOTIDE SEQUENCE [LARGE SCALE GENOMIC DNA]</scope>
    <source>
        <strain evidence="7 8">DSM 100059</strain>
    </source>
</reference>
<evidence type="ECO:0000256" key="4">
    <source>
        <dbReference type="ARBA" id="ARBA00022801"/>
    </source>
</evidence>